<sequence length="963" mass="101702">MTAAAAPPVGRRTIEALLDTHAGRLGDRRLMLVHGHYPPTAAPEFTVRVGEETRRVHVVDRSSILGILQAWHDHQAATEGSRDLLVVTTAVDDAQLGWDIRGHAVRRRTLTVDKVEIVKQRFGAAELDLRMHHETWLLDALVDAEPSGGWPRVGAVLTRDAAMRSLLTARLGLGDPEGTDAAGRNGAPDAGSLLAWSRTAAGPHTYAGLPVRERHELKKWLSQTAGPAASVLMSLAEAGRAADAVPLGLLGGVLRDPAASPDTALAVGGLLGQVMPSRGELAAFTEAVEGTLTRWIGQAQNHDAARQQVFAVIERAERLAADAGLTPHLRANRFLRSSFATQLRGVAAAARRSPGEAESALADLAGHALARLYPRRVAVAEMAVRVARWLAQPEPRVTSVADGVRAHLADWGWVDRALTVLWAGDPDGDPATTGRDLRALYDAARARREALDEEFARRLAGWTATATAQHPGGALVVENVLGHAVRPLLGDDTPAPLLVVLDGMSAAVAVQLGEEIEREGWTEAVPTPERGRAPARSAAVAMLPSVTAVSRASLLTGTAVKGGQTVETNGFTTFFRRLRREATLFHKASIAGPAGHFLAEEVMVALASDAVVGVVLNTIDDALDKGQEGPRTRWTLDSVTYLRELLAAAKAYGRPVVLVADHGHVLDRGSDRTDATGVDGAARWRTGEPGDGEVLLRGPRVLEGGGTIVAPWREDIRYTGRRAGYHGGTTPAEVTVPLLVLVPSRETVPKNWVPLPREAVTPDWWNASTTRLGAEPPASEPPASEPPPTGAQVTEPPIGDGPVPQPAATRPSTRATTPEEHAGTSTTPNAPEPCGTTAAHVPSDGASAAPAAAAPPSLGTRVVTSEIYQAHRRHVRKPPEPEVVAAVVDALTAAGGTMSPAALVAAVLPAGRARRSIDGFIATVQRLLNVEGYPVLGLVDSGHTVKLDVRLLTEQFEVPEDQP</sequence>
<dbReference type="Pfam" id="PF25862">
    <property type="entry name" value="PglZ_1st"/>
    <property type="match status" value="1"/>
</dbReference>
<feature type="compositionally biased region" description="Pro residues" evidence="1">
    <location>
        <begin position="778"/>
        <end position="789"/>
    </location>
</feature>
<evidence type="ECO:0000259" key="4">
    <source>
        <dbReference type="Pfam" id="PF25863"/>
    </source>
</evidence>
<gene>
    <name evidence="5" type="ORF">AQ490_24345</name>
</gene>
<dbReference type="RefSeq" id="WP_018383907.1">
    <property type="nucleotide sequence ID" value="NZ_LLZU01000020.1"/>
</dbReference>
<feature type="compositionally biased region" description="Low complexity" evidence="1">
    <location>
        <begin position="846"/>
        <end position="857"/>
    </location>
</feature>
<dbReference type="SUPFAM" id="SSF53649">
    <property type="entry name" value="Alkaline phosphatase-like"/>
    <property type="match status" value="1"/>
</dbReference>
<dbReference type="InterPro" id="IPR058880">
    <property type="entry name" value="PglZ_N"/>
</dbReference>
<dbReference type="InterPro" id="IPR047992">
    <property type="entry name" value="BREX_PglZ"/>
</dbReference>
<dbReference type="EMBL" id="LLZU01000020">
    <property type="protein sequence ID" value="KRV48666.1"/>
    <property type="molecule type" value="Genomic_DNA"/>
</dbReference>
<evidence type="ECO:0000313" key="5">
    <source>
        <dbReference type="EMBL" id="KRV48666.1"/>
    </source>
</evidence>
<comment type="caution">
    <text evidence="5">The sequence shown here is derived from an EMBL/GenBank/DDBJ whole genome shotgun (WGS) entry which is preliminary data.</text>
</comment>
<dbReference type="InterPro" id="IPR058882">
    <property type="entry name" value="PglZ_C"/>
</dbReference>
<evidence type="ECO:0000313" key="6">
    <source>
        <dbReference type="Proteomes" id="UP000050867"/>
    </source>
</evidence>
<dbReference type="Proteomes" id="UP000050867">
    <property type="component" value="Unassembled WGS sequence"/>
</dbReference>
<feature type="compositionally biased region" description="Low complexity" evidence="1">
    <location>
        <begin position="806"/>
        <end position="816"/>
    </location>
</feature>
<feature type="domain" description="Alkaline phosphatase-like protein PglZ N-terminal" evidence="3">
    <location>
        <begin position="26"/>
        <end position="113"/>
    </location>
</feature>
<proteinExistence type="predicted"/>
<feature type="region of interest" description="Disordered" evidence="1">
    <location>
        <begin position="768"/>
        <end position="858"/>
    </location>
</feature>
<dbReference type="Pfam" id="PF25861">
    <property type="entry name" value="PglZ_2nd"/>
    <property type="match status" value="1"/>
</dbReference>
<reference evidence="5 6" key="1">
    <citation type="submission" date="2015-10" db="EMBL/GenBank/DDBJ databases">
        <title>Draft genome sequence of pyrrolomycin-producing Streptomyces vitaminophilus.</title>
        <authorList>
            <person name="Graham D.E."/>
            <person name="Mahan K.M."/>
            <person name="Klingeman D.M."/>
            <person name="Hettich R.L."/>
            <person name="Parry R.J."/>
        </authorList>
    </citation>
    <scope>NUCLEOTIDE SEQUENCE [LARGE SCALE GENOMIC DNA]</scope>
    <source>
        <strain evidence="5 6">ATCC 31673</strain>
    </source>
</reference>
<feature type="domain" description="Alkaline phosphatase-like protein PglZ second" evidence="2">
    <location>
        <begin position="189"/>
        <end position="334"/>
    </location>
</feature>
<keyword evidence="6" id="KW-1185">Reference proteome</keyword>
<dbReference type="eggNOG" id="COG1524">
    <property type="taxonomic scope" value="Bacteria"/>
</dbReference>
<evidence type="ECO:0000259" key="3">
    <source>
        <dbReference type="Pfam" id="PF25862"/>
    </source>
</evidence>
<dbReference type="AlphaFoldDB" id="A0A0T6LRB5"/>
<accession>A0A0T6LRB5</accession>
<protein>
    <recommendedName>
        <fullName evidence="7">PglZ domain-containing protein</fullName>
    </recommendedName>
</protein>
<dbReference type="STRING" id="76728.AQ490_24345"/>
<dbReference type="NCBIfam" id="NF033446">
    <property type="entry name" value="BREX_PglZ_2"/>
    <property type="match status" value="1"/>
</dbReference>
<organism evidence="5 6">
    <name type="scientific">Wenjunlia vitaminophila</name>
    <name type="common">Streptomyces vitaminophilus</name>
    <dbReference type="NCBI Taxonomy" id="76728"/>
    <lineage>
        <taxon>Bacteria</taxon>
        <taxon>Bacillati</taxon>
        <taxon>Actinomycetota</taxon>
        <taxon>Actinomycetes</taxon>
        <taxon>Kitasatosporales</taxon>
        <taxon>Streptomycetaceae</taxon>
        <taxon>Wenjunlia</taxon>
    </lineage>
</organism>
<evidence type="ECO:0008006" key="7">
    <source>
        <dbReference type="Google" id="ProtNLM"/>
    </source>
</evidence>
<dbReference type="InterPro" id="IPR058881">
    <property type="entry name" value="PglZ_2nd"/>
</dbReference>
<feature type="domain" description="Alkaline phosphatase-like protein PglZ C-terminal" evidence="4">
    <location>
        <begin position="854"/>
        <end position="957"/>
    </location>
</feature>
<name>A0A0T6LRB5_WENVI</name>
<dbReference type="Pfam" id="PF08665">
    <property type="entry name" value="PglZ"/>
    <property type="match status" value="1"/>
</dbReference>
<evidence type="ECO:0000259" key="2">
    <source>
        <dbReference type="Pfam" id="PF25861"/>
    </source>
</evidence>
<dbReference type="InterPro" id="IPR017850">
    <property type="entry name" value="Alkaline_phosphatase_core_sf"/>
</dbReference>
<evidence type="ECO:0000256" key="1">
    <source>
        <dbReference type="SAM" id="MobiDB-lite"/>
    </source>
</evidence>
<dbReference type="Pfam" id="PF25863">
    <property type="entry name" value="PglZ_C"/>
    <property type="match status" value="1"/>
</dbReference>
<feature type="region of interest" description="Disordered" evidence="1">
    <location>
        <begin position="670"/>
        <end position="690"/>
    </location>
</feature>